<keyword evidence="5" id="KW-0732">Signal</keyword>
<dbReference type="SUPFAM" id="SSF47266">
    <property type="entry name" value="4-helical cytokines"/>
    <property type="match status" value="1"/>
</dbReference>
<evidence type="ECO:0000313" key="7">
    <source>
        <dbReference type="EMBL" id="KAK6472027.1"/>
    </source>
</evidence>
<evidence type="ECO:0000256" key="4">
    <source>
        <dbReference type="ARBA" id="ARBA00022525"/>
    </source>
</evidence>
<evidence type="ECO:0000313" key="8">
    <source>
        <dbReference type="Proteomes" id="UP001369086"/>
    </source>
</evidence>
<dbReference type="InterPro" id="IPR020443">
    <property type="entry name" value="IL-10/19/20/24/26"/>
</dbReference>
<evidence type="ECO:0000256" key="6">
    <source>
        <dbReference type="RuleBase" id="RU368043"/>
    </source>
</evidence>
<dbReference type="Pfam" id="PF00726">
    <property type="entry name" value="IL10"/>
    <property type="match status" value="1"/>
</dbReference>
<dbReference type="PRINTS" id="PR01937">
    <property type="entry name" value="INTRLEUKIN24"/>
</dbReference>
<dbReference type="Gene3D" id="1.20.1250.10">
    <property type="match status" value="1"/>
</dbReference>
<gene>
    <name evidence="7" type="ORF">HHUSO_G29042</name>
</gene>
<dbReference type="PANTHER" id="PTHR48482:SF3">
    <property type="entry name" value="INTERLEUKIN-19"/>
    <property type="match status" value="1"/>
</dbReference>
<proteinExistence type="inferred from homology"/>
<reference evidence="7 8" key="1">
    <citation type="submission" date="2021-05" db="EMBL/GenBank/DDBJ databases">
        <authorList>
            <person name="Zahm M."/>
            <person name="Klopp C."/>
            <person name="Cabau C."/>
            <person name="Kuhl H."/>
            <person name="Suciu R."/>
            <person name="Ciorpac M."/>
            <person name="Holostenco D."/>
            <person name="Gessner J."/>
            <person name="Wuertz S."/>
            <person name="Hohne C."/>
            <person name="Stock M."/>
            <person name="Gislard M."/>
            <person name="Lluch J."/>
            <person name="Milhes M."/>
            <person name="Lampietro C."/>
            <person name="Lopez Roques C."/>
            <person name="Donnadieu C."/>
            <person name="Du K."/>
            <person name="Schartl M."/>
            <person name="Guiguen Y."/>
        </authorList>
    </citation>
    <scope>NUCLEOTIDE SEQUENCE [LARGE SCALE GENOMIC DNA]</scope>
    <source>
        <strain evidence="7">Hh-F2</strain>
        <tissue evidence="7">Blood</tissue>
    </source>
</reference>
<dbReference type="SMART" id="SM00188">
    <property type="entry name" value="IL10"/>
    <property type="match status" value="1"/>
</dbReference>
<accession>A0ABR0YHC5</accession>
<name>A0ABR0YHC5_HUSHU</name>
<sequence length="191" mass="21726">MKLCKFCKVPDSPVWKTMRTVSALCCLLAATLFMCGGSVTAKQVHFGKCALNLHLRNLREHFNEMDSFIPQGDSSIALLDGDALNDIKPAESCCFLRQVMVFYLRSVFGHYTSKHPIVRRRCSSLANSFSSIEKPLTECHRRMMCHCGEETRLKMKELQSTYDKLDARAAAEKAIGEIQILLSWMEKPHDY</sequence>
<dbReference type="InterPro" id="IPR020444">
    <property type="entry name" value="IL-24"/>
</dbReference>
<evidence type="ECO:0000256" key="1">
    <source>
        <dbReference type="ARBA" id="ARBA00004613"/>
    </source>
</evidence>
<evidence type="ECO:0000256" key="3">
    <source>
        <dbReference type="ARBA" id="ARBA00022514"/>
    </source>
</evidence>
<dbReference type="InterPro" id="IPR009079">
    <property type="entry name" value="4_helix_cytokine-like_core"/>
</dbReference>
<dbReference type="EMBL" id="JAHFZB010000030">
    <property type="protein sequence ID" value="KAK6472027.1"/>
    <property type="molecule type" value="Genomic_DNA"/>
</dbReference>
<protein>
    <recommendedName>
        <fullName evidence="6">Interleukin family protein</fullName>
    </recommendedName>
</protein>
<dbReference type="Proteomes" id="UP001369086">
    <property type="component" value="Unassembled WGS sequence"/>
</dbReference>
<keyword evidence="3 6" id="KW-0202">Cytokine</keyword>
<dbReference type="PANTHER" id="PTHR48482">
    <property type="entry name" value="INTERLEUKIN-19-RELATED"/>
    <property type="match status" value="1"/>
</dbReference>
<organism evidence="7 8">
    <name type="scientific">Huso huso</name>
    <name type="common">Beluga</name>
    <name type="synonym">Acipenser huso</name>
    <dbReference type="NCBI Taxonomy" id="61971"/>
    <lineage>
        <taxon>Eukaryota</taxon>
        <taxon>Metazoa</taxon>
        <taxon>Chordata</taxon>
        <taxon>Craniata</taxon>
        <taxon>Vertebrata</taxon>
        <taxon>Euteleostomi</taxon>
        <taxon>Actinopterygii</taxon>
        <taxon>Chondrostei</taxon>
        <taxon>Acipenseriformes</taxon>
        <taxon>Acipenseridae</taxon>
        <taxon>Huso</taxon>
    </lineage>
</organism>
<comment type="caution">
    <text evidence="7">The sequence shown here is derived from an EMBL/GenBank/DDBJ whole genome shotgun (WGS) entry which is preliminary data.</text>
</comment>
<comment type="subcellular location">
    <subcellularLocation>
        <location evidence="1 6">Secreted</location>
    </subcellularLocation>
</comment>
<comment type="similarity">
    <text evidence="2 6">Belongs to the IL-10 family.</text>
</comment>
<evidence type="ECO:0000256" key="5">
    <source>
        <dbReference type="ARBA" id="ARBA00022729"/>
    </source>
</evidence>
<keyword evidence="4 6" id="KW-0964">Secreted</keyword>
<keyword evidence="8" id="KW-1185">Reference proteome</keyword>
<evidence type="ECO:0000256" key="2">
    <source>
        <dbReference type="ARBA" id="ARBA00008813"/>
    </source>
</evidence>
<comment type="function">
    <text evidence="6">Immune regulatory cytokine.</text>
</comment>